<dbReference type="PROSITE" id="PS51381">
    <property type="entry name" value="C2_B9"/>
    <property type="match status" value="1"/>
</dbReference>
<comment type="similarity">
    <text evidence="6">Belongs to the B9D family.</text>
</comment>
<evidence type="ECO:0000313" key="8">
    <source>
        <dbReference type="EMBL" id="PAA46477.1"/>
    </source>
</evidence>
<dbReference type="OrthoDB" id="431939at2759"/>
<evidence type="ECO:0000256" key="6">
    <source>
        <dbReference type="ARBA" id="ARBA00038411"/>
    </source>
</evidence>
<dbReference type="GO" id="GO:0060271">
    <property type="term" value="P:cilium assembly"/>
    <property type="evidence" value="ECO:0007669"/>
    <property type="project" value="TreeGrafter"/>
</dbReference>
<evidence type="ECO:0000256" key="3">
    <source>
        <dbReference type="ARBA" id="ARBA00022794"/>
    </source>
</evidence>
<sequence length="204" mass="22433">NFQAIQMAAEAGASSFMLNVCGQIESVELPHYDYIFLIYQFVHGDDWERVLGLEEGVSQLSSKSADVRGLHAFAFPVEVTFKSTNPHGWPQLVVTALGTDIWGNQVVRGYSVCHLPMQPGRVTKRVPLFAPQSSSLMSKLQGLMQSEHPLYTDPKILGQGQGRQVTRVRSLGQMTLNFSTSMKNTRALGYQLLPGENFGAAAAM</sequence>
<comment type="subcellular location">
    <subcellularLocation>
        <location evidence="1">Cytoplasm</location>
        <location evidence="1">Cytoskeleton</location>
        <location evidence="1">Cilium basal body</location>
    </subcellularLocation>
</comment>
<evidence type="ECO:0000313" key="9">
    <source>
        <dbReference type="EMBL" id="PAA55011.1"/>
    </source>
</evidence>
<dbReference type="EMBL" id="NIVC01001441">
    <property type="protein sequence ID" value="PAA67939.1"/>
    <property type="molecule type" value="Genomic_DNA"/>
</dbReference>
<dbReference type="AlphaFoldDB" id="A0A267E0E1"/>
<gene>
    <name evidence="11" type="ORF">BOX15_Mlig008595g1</name>
    <name evidence="10" type="ORF">BOX15_Mlig008595g2</name>
    <name evidence="9" type="ORF">BOX15_Mlig008595g3</name>
    <name evidence="8" type="ORF">BOX15_Mlig008595g4</name>
</gene>
<comment type="caution">
    <text evidence="9">The sequence shown here is derived from an EMBL/GenBank/DDBJ whole genome shotgun (WGS) entry which is preliminary data.</text>
</comment>
<evidence type="ECO:0000256" key="1">
    <source>
        <dbReference type="ARBA" id="ARBA00004120"/>
    </source>
</evidence>
<keyword evidence="4" id="KW-0206">Cytoskeleton</keyword>
<dbReference type="STRING" id="282301.A0A267E0E1"/>
<keyword evidence="3" id="KW-0970">Cilium biogenesis/degradation</keyword>
<evidence type="ECO:0000256" key="7">
    <source>
        <dbReference type="ARBA" id="ARBA00039274"/>
    </source>
</evidence>
<evidence type="ECO:0000256" key="4">
    <source>
        <dbReference type="ARBA" id="ARBA00023212"/>
    </source>
</evidence>
<dbReference type="GO" id="GO:0036038">
    <property type="term" value="C:MKS complex"/>
    <property type="evidence" value="ECO:0007669"/>
    <property type="project" value="TreeGrafter"/>
</dbReference>
<evidence type="ECO:0000313" key="11">
    <source>
        <dbReference type="EMBL" id="PAA67939.1"/>
    </source>
</evidence>
<evidence type="ECO:0000313" key="10">
    <source>
        <dbReference type="EMBL" id="PAA60319.1"/>
    </source>
</evidence>
<protein>
    <recommendedName>
        <fullName evidence="7">B9 domain-containing protein 1</fullName>
    </recommendedName>
</protein>
<name>A0A267E0E1_9PLAT</name>
<dbReference type="EMBL" id="NIVC01002164">
    <property type="protein sequence ID" value="PAA60319.1"/>
    <property type="molecule type" value="Genomic_DNA"/>
</dbReference>
<keyword evidence="12" id="KW-1185">Reference proteome</keyword>
<dbReference type="InterPro" id="IPR010796">
    <property type="entry name" value="C2_B9-type_dom"/>
</dbReference>
<proteinExistence type="inferred from homology"/>
<feature type="non-terminal residue" evidence="9">
    <location>
        <position position="1"/>
    </location>
</feature>
<dbReference type="Pfam" id="PF07162">
    <property type="entry name" value="B9-C2"/>
    <property type="match status" value="1"/>
</dbReference>
<evidence type="ECO:0000313" key="12">
    <source>
        <dbReference type="Proteomes" id="UP000215902"/>
    </source>
</evidence>
<keyword evidence="2" id="KW-0963">Cytoplasm</keyword>
<dbReference type="EMBL" id="NIVC01002823">
    <property type="protein sequence ID" value="PAA55011.1"/>
    <property type="molecule type" value="Genomic_DNA"/>
</dbReference>
<evidence type="ECO:0000256" key="5">
    <source>
        <dbReference type="ARBA" id="ARBA00023273"/>
    </source>
</evidence>
<reference evidence="9 12" key="1">
    <citation type="submission" date="2017-06" db="EMBL/GenBank/DDBJ databases">
        <title>A platform for efficient transgenesis in Macrostomum lignano, a flatworm model organism for stem cell research.</title>
        <authorList>
            <person name="Berezikov E."/>
        </authorList>
    </citation>
    <scope>NUCLEOTIDE SEQUENCE [LARGE SCALE GENOMIC DNA]</scope>
    <source>
        <strain evidence="9">DV1</strain>
        <tissue evidence="9">Whole organism</tissue>
    </source>
</reference>
<evidence type="ECO:0000256" key="2">
    <source>
        <dbReference type="ARBA" id="ARBA00022490"/>
    </source>
</evidence>
<dbReference type="Proteomes" id="UP000215902">
    <property type="component" value="Unassembled WGS sequence"/>
</dbReference>
<accession>A0A267E0E1</accession>
<dbReference type="EMBL" id="NIVC01004842">
    <property type="protein sequence ID" value="PAA46477.1"/>
    <property type="molecule type" value="Genomic_DNA"/>
</dbReference>
<keyword evidence="5" id="KW-0966">Cell projection</keyword>
<organism evidence="9 12">
    <name type="scientific">Macrostomum lignano</name>
    <dbReference type="NCBI Taxonomy" id="282301"/>
    <lineage>
        <taxon>Eukaryota</taxon>
        <taxon>Metazoa</taxon>
        <taxon>Spiralia</taxon>
        <taxon>Lophotrochozoa</taxon>
        <taxon>Platyhelminthes</taxon>
        <taxon>Rhabditophora</taxon>
        <taxon>Macrostomorpha</taxon>
        <taxon>Macrostomida</taxon>
        <taxon>Macrostomidae</taxon>
        <taxon>Macrostomum</taxon>
    </lineage>
</organism>
<dbReference type="PANTHER" id="PTHR12968:SF1">
    <property type="entry name" value="B9 DOMAIN-CONTAINING PROTEIN 1"/>
    <property type="match status" value="1"/>
</dbReference>
<dbReference type="PANTHER" id="PTHR12968">
    <property type="entry name" value="B9 DOMAIN-CONTAINING"/>
    <property type="match status" value="1"/>
</dbReference>